<comment type="caution">
    <text evidence="1">The sequence shown here is derived from an EMBL/GenBank/DDBJ whole genome shotgun (WGS) entry which is preliminary data.</text>
</comment>
<proteinExistence type="predicted"/>
<sequence length="61" mass="6618">MPHRTFAPDCATTWRCSAERCLFNDPDPAVVGQHEYDAHGPAWMAADQAPPQPATAVVSPQ</sequence>
<evidence type="ECO:0000313" key="2">
    <source>
        <dbReference type="Proteomes" id="UP000233786"/>
    </source>
</evidence>
<dbReference type="EMBL" id="PJNB01000001">
    <property type="protein sequence ID" value="PKW19031.1"/>
    <property type="molecule type" value="Genomic_DNA"/>
</dbReference>
<dbReference type="Proteomes" id="UP000233786">
    <property type="component" value="Unassembled WGS sequence"/>
</dbReference>
<accession>A0A2N3Y837</accession>
<evidence type="ECO:0000313" key="1">
    <source>
        <dbReference type="EMBL" id="PKW19031.1"/>
    </source>
</evidence>
<protein>
    <submittedName>
        <fullName evidence="1">Uncharacterized protein</fullName>
    </submittedName>
</protein>
<reference evidence="1" key="1">
    <citation type="submission" date="2017-12" db="EMBL/GenBank/DDBJ databases">
        <title>Sequencing the genomes of 1000 Actinobacteria strains.</title>
        <authorList>
            <person name="Klenk H.-P."/>
        </authorList>
    </citation>
    <scope>NUCLEOTIDE SEQUENCE [LARGE SCALE GENOMIC DNA]</scope>
    <source>
        <strain evidence="1">DSM 44228</strain>
    </source>
</reference>
<gene>
    <name evidence="1" type="ORF">A8926_7171</name>
</gene>
<keyword evidence="2" id="KW-1185">Reference proteome</keyword>
<organism evidence="1 2">
    <name type="scientific">Saccharopolyspora spinosa</name>
    <dbReference type="NCBI Taxonomy" id="60894"/>
    <lineage>
        <taxon>Bacteria</taxon>
        <taxon>Bacillati</taxon>
        <taxon>Actinomycetota</taxon>
        <taxon>Actinomycetes</taxon>
        <taxon>Pseudonocardiales</taxon>
        <taxon>Pseudonocardiaceae</taxon>
        <taxon>Saccharopolyspora</taxon>
    </lineage>
</organism>
<dbReference type="AlphaFoldDB" id="A0A2N3Y837"/>
<dbReference type="OrthoDB" id="3707942at2"/>
<name>A0A2N3Y837_SACSN</name>